<evidence type="ECO:0000256" key="3">
    <source>
        <dbReference type="ARBA" id="ARBA00012972"/>
    </source>
</evidence>
<dbReference type="Gene3D" id="1.10.230.10">
    <property type="entry name" value="Cytochrome P450-Terp, domain 2"/>
    <property type="match status" value="1"/>
</dbReference>
<keyword evidence="5" id="KW-1185">Reference proteome</keyword>
<sequence>MCACPVIAGTGSDPYSCIAGAVVRDVDPSMALLMRLLSRCRPATAPRDIKVRMECKAVMIGCGHAVYIVSDPRHQVIKQVVRQRSEEQGCMKMDALTERLGTVMGDLNKMFPNLDGFSAASDHPMDLPTTRFTPLFVIASTAGWSAPNIAQCINDKMIPPAAHDTGSEARAVVPLDQRT</sequence>
<comment type="pathway">
    <text evidence="1">Carbohydrate metabolism; tricarboxylic acid cycle; isocitrate from oxaloacetate: step 1/2.</text>
</comment>
<dbReference type="InterPro" id="IPR016142">
    <property type="entry name" value="Citrate_synth-like_lrg_a-sub"/>
</dbReference>
<dbReference type="PRINTS" id="PR00143">
    <property type="entry name" value="CITRTSNTHASE"/>
</dbReference>
<dbReference type="Gene3D" id="1.10.580.10">
    <property type="entry name" value="Citrate Synthase, domain 1"/>
    <property type="match status" value="1"/>
</dbReference>
<evidence type="ECO:0000313" key="5">
    <source>
        <dbReference type="Proteomes" id="UP001430701"/>
    </source>
</evidence>
<dbReference type="EMBL" id="JAJPPU010000002">
    <property type="protein sequence ID" value="MCD8473415.1"/>
    <property type="molecule type" value="Genomic_DNA"/>
</dbReference>
<reference evidence="4" key="1">
    <citation type="submission" date="2021-11" db="EMBL/GenBank/DDBJ databases">
        <title>Genome sequence of Xylella taiwanensis PLS432.</title>
        <authorList>
            <person name="Weng L.-W."/>
            <person name="Su C.-C."/>
            <person name="Tsai C.-W."/>
            <person name="Kuo C.-H."/>
        </authorList>
    </citation>
    <scope>NUCLEOTIDE SEQUENCE</scope>
    <source>
        <strain evidence="4">PLS432</strain>
    </source>
</reference>
<accession>A0ABS8TWZ1</accession>
<dbReference type="Proteomes" id="UP001430701">
    <property type="component" value="Unassembled WGS sequence"/>
</dbReference>
<dbReference type="SUPFAM" id="SSF48256">
    <property type="entry name" value="Citrate synthase"/>
    <property type="match status" value="1"/>
</dbReference>
<dbReference type="GeneID" id="68900308"/>
<dbReference type="InterPro" id="IPR002020">
    <property type="entry name" value="Citrate_synthase"/>
</dbReference>
<gene>
    <name evidence="4" type="ORF">LPH55_08095</name>
</gene>
<dbReference type="RefSeq" id="WP_081755406.1">
    <property type="nucleotide sequence ID" value="NZ_CP053627.1"/>
</dbReference>
<evidence type="ECO:0000256" key="1">
    <source>
        <dbReference type="ARBA" id="ARBA00004751"/>
    </source>
</evidence>
<dbReference type="InterPro" id="IPR036969">
    <property type="entry name" value="Citrate_synthase_sf"/>
</dbReference>
<evidence type="ECO:0000313" key="4">
    <source>
        <dbReference type="EMBL" id="MCD8473415.1"/>
    </source>
</evidence>
<proteinExistence type="inferred from homology"/>
<organism evidence="4 5">
    <name type="scientific">Xylella taiwanensis</name>
    <dbReference type="NCBI Taxonomy" id="1444770"/>
    <lineage>
        <taxon>Bacteria</taxon>
        <taxon>Pseudomonadati</taxon>
        <taxon>Pseudomonadota</taxon>
        <taxon>Gammaproteobacteria</taxon>
        <taxon>Lysobacterales</taxon>
        <taxon>Lysobacteraceae</taxon>
        <taxon>Xylella</taxon>
    </lineage>
</organism>
<dbReference type="InterPro" id="IPR016143">
    <property type="entry name" value="Citrate_synth-like_sm_a-sub"/>
</dbReference>
<dbReference type="EC" id="2.3.3.16" evidence="3"/>
<protein>
    <recommendedName>
        <fullName evidence="3">citrate synthase (unknown stereospecificity)</fullName>
        <ecNumber evidence="3">2.3.3.16</ecNumber>
    </recommendedName>
</protein>
<dbReference type="PANTHER" id="PTHR11739:SF25">
    <property type="entry name" value="CITRATE SYNTHASE-RELATED PROTEIN DDB_G0287281"/>
    <property type="match status" value="1"/>
</dbReference>
<evidence type="ECO:0000256" key="2">
    <source>
        <dbReference type="ARBA" id="ARBA00010566"/>
    </source>
</evidence>
<name>A0ABS8TWZ1_9GAMM</name>
<dbReference type="PANTHER" id="PTHR11739">
    <property type="entry name" value="CITRATE SYNTHASE"/>
    <property type="match status" value="1"/>
</dbReference>
<comment type="caution">
    <text evidence="4">The sequence shown here is derived from an EMBL/GenBank/DDBJ whole genome shotgun (WGS) entry which is preliminary data.</text>
</comment>
<comment type="similarity">
    <text evidence="2">Belongs to the citrate synthase family.</text>
</comment>
<dbReference type="Pfam" id="PF00285">
    <property type="entry name" value="Citrate_synt"/>
    <property type="match status" value="1"/>
</dbReference>